<comment type="similarity">
    <text evidence="7">Belongs to the transglycosylase MltG family.</text>
</comment>
<keyword evidence="5 7" id="KW-0456">Lyase</keyword>
<dbReference type="InterPro" id="IPR003770">
    <property type="entry name" value="MLTG-like"/>
</dbReference>
<dbReference type="HAMAP" id="MF_02065">
    <property type="entry name" value="MltG"/>
    <property type="match status" value="1"/>
</dbReference>
<proteinExistence type="inferred from homology"/>
<keyword evidence="6 7" id="KW-0961">Cell wall biogenesis/degradation</keyword>
<evidence type="ECO:0000313" key="8">
    <source>
        <dbReference type="EMBL" id="MFK7641868.1"/>
    </source>
</evidence>
<reference evidence="8 9" key="1">
    <citation type="submission" date="2024-11" db="EMBL/GenBank/DDBJ databases">
        <authorList>
            <person name="Mikucki A.G."/>
            <person name="Kahler C.M."/>
        </authorList>
    </citation>
    <scope>NUCLEOTIDE SEQUENCE [LARGE SCALE GENOMIC DNA]</scope>
    <source>
        <strain evidence="8 9">EXNM717</strain>
    </source>
</reference>
<organism evidence="8 9">
    <name type="scientific">Neisseria oralis</name>
    <dbReference type="NCBI Taxonomy" id="1107316"/>
    <lineage>
        <taxon>Bacteria</taxon>
        <taxon>Pseudomonadati</taxon>
        <taxon>Pseudomonadota</taxon>
        <taxon>Betaproteobacteria</taxon>
        <taxon>Neisseriales</taxon>
        <taxon>Neisseriaceae</taxon>
        <taxon>Neisseria</taxon>
    </lineage>
</organism>
<comment type="function">
    <text evidence="7">Functions as a peptidoglycan terminase that cleaves nascent peptidoglycan strands endolytically to terminate their elongation.</text>
</comment>
<comment type="caution">
    <text evidence="8">The sequence shown here is derived from an EMBL/GenBank/DDBJ whole genome shotgun (WGS) entry which is preliminary data.</text>
</comment>
<keyword evidence="1 7" id="KW-1003">Cell membrane</keyword>
<evidence type="ECO:0000256" key="7">
    <source>
        <dbReference type="HAMAP-Rule" id="MF_02065"/>
    </source>
</evidence>
<keyword evidence="4 7" id="KW-0472">Membrane</keyword>
<dbReference type="PANTHER" id="PTHR30518">
    <property type="entry name" value="ENDOLYTIC MUREIN TRANSGLYCOSYLASE"/>
    <property type="match status" value="1"/>
</dbReference>
<dbReference type="NCBIfam" id="TIGR00247">
    <property type="entry name" value="endolytic transglycosylase MltG"/>
    <property type="match status" value="1"/>
</dbReference>
<keyword evidence="3 7" id="KW-1133">Transmembrane helix</keyword>
<keyword evidence="9" id="KW-1185">Reference proteome</keyword>
<comment type="catalytic activity">
    <reaction evidence="7">
        <text>a peptidoglycan chain = a peptidoglycan chain with N-acetyl-1,6-anhydromuramyl-[peptide] at the reducing end + a peptidoglycan chain with N-acetylglucosamine at the non-reducing end.</text>
        <dbReference type="EC" id="4.2.2.29"/>
    </reaction>
</comment>
<dbReference type="PANTHER" id="PTHR30518:SF2">
    <property type="entry name" value="ENDOLYTIC MUREIN TRANSGLYCOSYLASE"/>
    <property type="match status" value="1"/>
</dbReference>
<name>A0ABW8Q4J9_9NEIS</name>
<feature type="site" description="Important for catalytic activity" evidence="7">
    <location>
        <position position="213"/>
    </location>
</feature>
<feature type="transmembrane region" description="Helical" evidence="7">
    <location>
        <begin position="6"/>
        <end position="26"/>
    </location>
</feature>
<protein>
    <recommendedName>
        <fullName evidence="7">Endolytic murein transglycosylase</fullName>
        <ecNumber evidence="7">4.2.2.29</ecNumber>
    </recommendedName>
    <alternativeName>
        <fullName evidence="7">Peptidoglycan lytic transglycosylase</fullName>
    </alternativeName>
    <alternativeName>
        <fullName evidence="7">Peptidoglycan polymerization terminase</fullName>
    </alternativeName>
</protein>
<evidence type="ECO:0000256" key="3">
    <source>
        <dbReference type="ARBA" id="ARBA00022989"/>
    </source>
</evidence>
<evidence type="ECO:0000256" key="2">
    <source>
        <dbReference type="ARBA" id="ARBA00022692"/>
    </source>
</evidence>
<keyword evidence="7" id="KW-0997">Cell inner membrane</keyword>
<dbReference type="Gene3D" id="3.30.1490.480">
    <property type="entry name" value="Endolytic murein transglycosylase"/>
    <property type="match status" value="1"/>
</dbReference>
<evidence type="ECO:0000256" key="6">
    <source>
        <dbReference type="ARBA" id="ARBA00023316"/>
    </source>
</evidence>
<dbReference type="Pfam" id="PF02618">
    <property type="entry name" value="YceG"/>
    <property type="match status" value="1"/>
</dbReference>
<evidence type="ECO:0000256" key="4">
    <source>
        <dbReference type="ARBA" id="ARBA00023136"/>
    </source>
</evidence>
<keyword evidence="2 7" id="KW-0812">Transmembrane</keyword>
<comment type="subcellular location">
    <subcellularLocation>
        <location evidence="7">Cell inner membrane</location>
        <topology evidence="7">Single-pass membrane protein</topology>
    </subcellularLocation>
</comment>
<dbReference type="CDD" id="cd08010">
    <property type="entry name" value="MltG_like"/>
    <property type="match status" value="1"/>
</dbReference>
<dbReference type="EMBL" id="JBJGEB010000004">
    <property type="protein sequence ID" value="MFK7641868.1"/>
    <property type="molecule type" value="Genomic_DNA"/>
</dbReference>
<accession>A0ABW8Q4J9</accession>
<dbReference type="EC" id="4.2.2.29" evidence="7"/>
<dbReference type="Gene3D" id="3.30.160.60">
    <property type="entry name" value="Classic Zinc Finger"/>
    <property type="match status" value="1"/>
</dbReference>
<sequence length="331" mass="37062">MLNKSLKWLAVFFVAVAAVFAALLFVPKDNGKTYRIKVEKNQGISAVSRKLAEDGVVFNRYVIVAAAYLTGAHNDLRAGSYRLPVKISAWNVLKKLRGGRPDSVTVRIAEGMRFADMRYVINDTEDIVHETRGWSNAKLMQAVAPEAADMNPEGLFFPDTYEIDTDSSDIQIYKSAYQAMQNRLKDAWEGRQDGLPYKTPYEMLIMASLIEKETAHEDDRAHVASVFVNRIEAGMRLQTDPTVIYGMGDAYKGKIRKADLRRDTPYNTYTRDGLPPTPIALPGKAALEAAAHPSAEKYLYFVSKMDGTGLSQFSHTLNEHNAAVRKYILKK</sequence>
<dbReference type="RefSeq" id="WP_405385723.1">
    <property type="nucleotide sequence ID" value="NZ_JBJGEB010000004.1"/>
</dbReference>
<evidence type="ECO:0000256" key="5">
    <source>
        <dbReference type="ARBA" id="ARBA00023239"/>
    </source>
</evidence>
<gene>
    <name evidence="7 8" type="primary">mltG</name>
    <name evidence="8" type="ORF">ACI43T_05050</name>
</gene>
<evidence type="ECO:0000313" key="9">
    <source>
        <dbReference type="Proteomes" id="UP001621964"/>
    </source>
</evidence>
<dbReference type="Proteomes" id="UP001621964">
    <property type="component" value="Unassembled WGS sequence"/>
</dbReference>
<evidence type="ECO:0000256" key="1">
    <source>
        <dbReference type="ARBA" id="ARBA00022475"/>
    </source>
</evidence>